<dbReference type="InterPro" id="IPR019844">
    <property type="entry name" value="CSD_CS"/>
</dbReference>
<dbReference type="GO" id="GO:0003676">
    <property type="term" value="F:nucleic acid binding"/>
    <property type="evidence" value="ECO:0007669"/>
    <property type="project" value="InterPro"/>
</dbReference>
<dbReference type="Gene3D" id="2.40.50.140">
    <property type="entry name" value="Nucleic acid-binding proteins"/>
    <property type="match status" value="1"/>
</dbReference>
<evidence type="ECO:0000259" key="4">
    <source>
        <dbReference type="PROSITE" id="PS51857"/>
    </source>
</evidence>
<dbReference type="OrthoDB" id="9805039at2"/>
<dbReference type="PRINTS" id="PR00050">
    <property type="entry name" value="COLDSHOCK"/>
</dbReference>
<evidence type="ECO:0000256" key="2">
    <source>
        <dbReference type="ARBA" id="ARBA00022490"/>
    </source>
</evidence>
<keyword evidence="2" id="KW-0963">Cytoplasm</keyword>
<organism evidence="5 6">
    <name type="scientific">Paenibacillus cremeus</name>
    <dbReference type="NCBI Taxonomy" id="2163881"/>
    <lineage>
        <taxon>Bacteria</taxon>
        <taxon>Bacillati</taxon>
        <taxon>Bacillota</taxon>
        <taxon>Bacilli</taxon>
        <taxon>Bacillales</taxon>
        <taxon>Paenibacillaceae</taxon>
        <taxon>Paenibacillus</taxon>
    </lineage>
</organism>
<protein>
    <submittedName>
        <fullName evidence="5">Cold-shock protein</fullName>
    </submittedName>
</protein>
<dbReference type="PANTHER" id="PTHR11544">
    <property type="entry name" value="COLD SHOCK DOMAIN CONTAINING PROTEINS"/>
    <property type="match status" value="1"/>
</dbReference>
<dbReference type="Pfam" id="PF00313">
    <property type="entry name" value="CSD"/>
    <property type="match status" value="1"/>
</dbReference>
<dbReference type="Proteomes" id="UP000317036">
    <property type="component" value="Unassembled WGS sequence"/>
</dbReference>
<proteinExistence type="predicted"/>
<dbReference type="GO" id="GO:0051252">
    <property type="term" value="P:regulation of RNA metabolic process"/>
    <property type="evidence" value="ECO:0007669"/>
    <property type="project" value="UniProtKB-ARBA"/>
</dbReference>
<dbReference type="InterPro" id="IPR011129">
    <property type="entry name" value="CSD"/>
</dbReference>
<evidence type="ECO:0000313" key="6">
    <source>
        <dbReference type="Proteomes" id="UP000317036"/>
    </source>
</evidence>
<dbReference type="SMART" id="SM00357">
    <property type="entry name" value="CSP"/>
    <property type="match status" value="1"/>
</dbReference>
<evidence type="ECO:0000256" key="1">
    <source>
        <dbReference type="ARBA" id="ARBA00004496"/>
    </source>
</evidence>
<reference evidence="5 6" key="1">
    <citation type="submission" date="2019-07" db="EMBL/GenBank/DDBJ databases">
        <authorList>
            <person name="Kim J."/>
        </authorList>
    </citation>
    <scope>NUCLEOTIDE SEQUENCE [LARGE SCALE GENOMIC DNA]</scope>
    <source>
        <strain evidence="5 6">JC52</strain>
    </source>
</reference>
<dbReference type="InterPro" id="IPR012340">
    <property type="entry name" value="NA-bd_OB-fold"/>
</dbReference>
<dbReference type="RefSeq" id="WP_144854438.1">
    <property type="nucleotide sequence ID" value="NZ_VNJI01000070.1"/>
</dbReference>
<comment type="subcellular location">
    <subcellularLocation>
        <location evidence="1 3">Cytoplasm</location>
    </subcellularLocation>
</comment>
<name>A0A559JMG5_9BACL</name>
<dbReference type="GO" id="GO:0005737">
    <property type="term" value="C:cytoplasm"/>
    <property type="evidence" value="ECO:0007669"/>
    <property type="project" value="UniProtKB-SubCell"/>
</dbReference>
<dbReference type="InterPro" id="IPR002059">
    <property type="entry name" value="CSP_DNA-bd"/>
</dbReference>
<dbReference type="CDD" id="cd04458">
    <property type="entry name" value="CSP_CDS"/>
    <property type="match status" value="1"/>
</dbReference>
<dbReference type="InterPro" id="IPR012156">
    <property type="entry name" value="Cold_shock_CspA"/>
</dbReference>
<feature type="domain" description="CSD" evidence="4">
    <location>
        <begin position="1"/>
        <end position="66"/>
    </location>
</feature>
<gene>
    <name evidence="5" type="ORF">FPZ49_32430</name>
</gene>
<dbReference type="PIRSF" id="PIRSF002599">
    <property type="entry name" value="Cold_shock_A"/>
    <property type="match status" value="1"/>
</dbReference>
<sequence>MHTGIVKWFNAEKGYGFIEIDGGGSDIFVHHTAITGDGFKSLDQGQKVQFNMGQGIRGSKAENVIKIY</sequence>
<comment type="caution">
    <text evidence="5">The sequence shown here is derived from an EMBL/GenBank/DDBJ whole genome shotgun (WGS) entry which is preliminary data.</text>
</comment>
<dbReference type="PROSITE" id="PS00352">
    <property type="entry name" value="CSD_1"/>
    <property type="match status" value="1"/>
</dbReference>
<evidence type="ECO:0000256" key="3">
    <source>
        <dbReference type="RuleBase" id="RU000408"/>
    </source>
</evidence>
<dbReference type="FunFam" id="2.40.50.140:FF:000006">
    <property type="entry name" value="Cold shock protein CspC"/>
    <property type="match status" value="1"/>
</dbReference>
<dbReference type="EMBL" id="VNJI01000070">
    <property type="protein sequence ID" value="TVY01073.1"/>
    <property type="molecule type" value="Genomic_DNA"/>
</dbReference>
<dbReference type="GO" id="GO:0010468">
    <property type="term" value="P:regulation of gene expression"/>
    <property type="evidence" value="ECO:0007669"/>
    <property type="project" value="UniProtKB-ARBA"/>
</dbReference>
<keyword evidence="6" id="KW-1185">Reference proteome</keyword>
<evidence type="ECO:0000313" key="5">
    <source>
        <dbReference type="EMBL" id="TVY01073.1"/>
    </source>
</evidence>
<dbReference type="AlphaFoldDB" id="A0A559JMG5"/>
<accession>A0A559JMG5</accession>
<dbReference type="SUPFAM" id="SSF50249">
    <property type="entry name" value="Nucleic acid-binding proteins"/>
    <property type="match status" value="1"/>
</dbReference>
<dbReference type="InterPro" id="IPR050181">
    <property type="entry name" value="Cold_shock_domain"/>
</dbReference>
<dbReference type="PROSITE" id="PS51857">
    <property type="entry name" value="CSD_2"/>
    <property type="match status" value="1"/>
</dbReference>